<dbReference type="Proteomes" id="UP000885660">
    <property type="component" value="Unassembled WGS sequence"/>
</dbReference>
<feature type="domain" description="ABC transmembrane type-1" evidence="8">
    <location>
        <begin position="71"/>
        <end position="265"/>
    </location>
</feature>
<dbReference type="InterPro" id="IPR035906">
    <property type="entry name" value="MetI-like_sf"/>
</dbReference>
<sequence length="280" mass="31018">MISKKTVKKIGLYITVVVMAVYCLWPFYFLLNASLQPTKMAYQSPPVIYPKAFTLSNYINVFRSIPLSRYLLNSVVVSSFGTLLALFAGSLCAFAISKLIKRNKGEVMLDLLIIVGFFPMVVALFPLYKLMRSLNLLNNYLGLILPYAAFNLPLTVWVMTTHFDSLPSELYDAAIVDGASVFKIFNKIMLPLSAPALATVGILNFISCWNEFMLALTFMTNKYMYTVTVGLSLISGRFTFQFPWGEIIAGTLIVTVPLVIVVLIAQEKIISGLTAGALKG</sequence>
<feature type="transmembrane region" description="Helical" evidence="7">
    <location>
        <begin position="196"/>
        <end position="216"/>
    </location>
</feature>
<dbReference type="PROSITE" id="PS50928">
    <property type="entry name" value="ABC_TM1"/>
    <property type="match status" value="1"/>
</dbReference>
<feature type="transmembrane region" description="Helical" evidence="7">
    <location>
        <begin position="223"/>
        <end position="241"/>
    </location>
</feature>
<name>A0A662DAP2_UNCAE</name>
<evidence type="ECO:0000313" key="9">
    <source>
        <dbReference type="EMBL" id="HDN85578.1"/>
    </source>
</evidence>
<evidence type="ECO:0000313" key="10">
    <source>
        <dbReference type="EMBL" id="RLE11202.1"/>
    </source>
</evidence>
<dbReference type="CDD" id="cd06261">
    <property type="entry name" value="TM_PBP2"/>
    <property type="match status" value="1"/>
</dbReference>
<evidence type="ECO:0000256" key="3">
    <source>
        <dbReference type="ARBA" id="ARBA00022475"/>
    </source>
</evidence>
<reference evidence="9" key="2">
    <citation type="journal article" date="2020" name="mSystems">
        <title>Genome- and Community-Level Interaction Insights into Carbon Utilization and Element Cycling Functions of Hydrothermarchaeota in Hydrothermal Sediment.</title>
        <authorList>
            <person name="Zhou Z."/>
            <person name="Liu Y."/>
            <person name="Xu W."/>
            <person name="Pan J."/>
            <person name="Luo Z.H."/>
            <person name="Li M."/>
        </authorList>
    </citation>
    <scope>NUCLEOTIDE SEQUENCE [LARGE SCALE GENOMIC DNA]</scope>
    <source>
        <strain evidence="9">HyVt-219</strain>
    </source>
</reference>
<feature type="transmembrane region" description="Helical" evidence="7">
    <location>
        <begin position="108"/>
        <end position="128"/>
    </location>
</feature>
<dbReference type="InterPro" id="IPR000515">
    <property type="entry name" value="MetI-like"/>
</dbReference>
<proteinExistence type="inferred from homology"/>
<keyword evidence="3" id="KW-1003">Cell membrane</keyword>
<dbReference type="EMBL" id="QMQB01000268">
    <property type="protein sequence ID" value="RLE11202.1"/>
    <property type="molecule type" value="Genomic_DNA"/>
</dbReference>
<dbReference type="PANTHER" id="PTHR32243:SF18">
    <property type="entry name" value="INNER MEMBRANE ABC TRANSPORTER PERMEASE PROTEIN YCJP"/>
    <property type="match status" value="1"/>
</dbReference>
<dbReference type="EMBL" id="DRBC01000454">
    <property type="protein sequence ID" value="HDN85578.1"/>
    <property type="molecule type" value="Genomic_DNA"/>
</dbReference>
<dbReference type="GO" id="GO:0005886">
    <property type="term" value="C:plasma membrane"/>
    <property type="evidence" value="ECO:0007669"/>
    <property type="project" value="UniProtKB-SubCell"/>
</dbReference>
<protein>
    <submittedName>
        <fullName evidence="10">Carbohydrate ABC transporter permease</fullName>
    </submittedName>
</protein>
<feature type="transmembrane region" description="Helical" evidence="7">
    <location>
        <begin position="70"/>
        <end position="96"/>
    </location>
</feature>
<keyword evidence="5 7" id="KW-1133">Transmembrane helix</keyword>
<dbReference type="Pfam" id="PF00528">
    <property type="entry name" value="BPD_transp_1"/>
    <property type="match status" value="1"/>
</dbReference>
<evidence type="ECO:0000313" key="11">
    <source>
        <dbReference type="Proteomes" id="UP000267654"/>
    </source>
</evidence>
<dbReference type="Proteomes" id="UP000267654">
    <property type="component" value="Unassembled WGS sequence"/>
</dbReference>
<evidence type="ECO:0000256" key="4">
    <source>
        <dbReference type="ARBA" id="ARBA00022692"/>
    </source>
</evidence>
<keyword evidence="6 7" id="KW-0472">Membrane</keyword>
<keyword evidence="4 7" id="KW-0812">Transmembrane</keyword>
<organism evidence="10 11">
    <name type="scientific">Aerophobetes bacterium</name>
    <dbReference type="NCBI Taxonomy" id="2030807"/>
    <lineage>
        <taxon>Bacteria</taxon>
        <taxon>Candidatus Aerophobota</taxon>
    </lineage>
</organism>
<dbReference type="SUPFAM" id="SSF161098">
    <property type="entry name" value="MetI-like"/>
    <property type="match status" value="1"/>
</dbReference>
<evidence type="ECO:0000259" key="8">
    <source>
        <dbReference type="PROSITE" id="PS50928"/>
    </source>
</evidence>
<dbReference type="Gene3D" id="1.10.3720.10">
    <property type="entry name" value="MetI-like"/>
    <property type="match status" value="1"/>
</dbReference>
<evidence type="ECO:0000256" key="7">
    <source>
        <dbReference type="RuleBase" id="RU363032"/>
    </source>
</evidence>
<evidence type="ECO:0000256" key="1">
    <source>
        <dbReference type="ARBA" id="ARBA00004651"/>
    </source>
</evidence>
<feature type="transmembrane region" description="Helical" evidence="7">
    <location>
        <begin position="12"/>
        <end position="31"/>
    </location>
</feature>
<dbReference type="PANTHER" id="PTHR32243">
    <property type="entry name" value="MALTOSE TRANSPORT SYSTEM PERMEASE-RELATED"/>
    <property type="match status" value="1"/>
</dbReference>
<evidence type="ECO:0000256" key="6">
    <source>
        <dbReference type="ARBA" id="ARBA00023136"/>
    </source>
</evidence>
<comment type="similarity">
    <text evidence="7">Belongs to the binding-protein-dependent transport system permease family.</text>
</comment>
<reference evidence="10 11" key="1">
    <citation type="submission" date="2018-06" db="EMBL/GenBank/DDBJ databases">
        <title>Extensive metabolic versatility and redundancy in microbially diverse, dynamic hydrothermal sediments.</title>
        <authorList>
            <person name="Dombrowski N."/>
            <person name="Teske A."/>
            <person name="Baker B.J."/>
        </authorList>
    </citation>
    <scope>NUCLEOTIDE SEQUENCE [LARGE SCALE GENOMIC DNA]</scope>
    <source>
        <strain evidence="10">B19_G9</strain>
    </source>
</reference>
<dbReference type="AlphaFoldDB" id="A0A662DAP2"/>
<dbReference type="InterPro" id="IPR050901">
    <property type="entry name" value="BP-dep_ABC_trans_perm"/>
</dbReference>
<dbReference type="GO" id="GO:0055085">
    <property type="term" value="P:transmembrane transport"/>
    <property type="evidence" value="ECO:0007669"/>
    <property type="project" value="InterPro"/>
</dbReference>
<accession>A0A662DAP2</accession>
<feature type="transmembrane region" description="Helical" evidence="7">
    <location>
        <begin position="140"/>
        <end position="158"/>
    </location>
</feature>
<comment type="subcellular location">
    <subcellularLocation>
        <location evidence="1 7">Cell membrane</location>
        <topology evidence="1 7">Multi-pass membrane protein</topology>
    </subcellularLocation>
</comment>
<comment type="caution">
    <text evidence="10">The sequence shown here is derived from an EMBL/GenBank/DDBJ whole genome shotgun (WGS) entry which is preliminary data.</text>
</comment>
<feature type="transmembrane region" description="Helical" evidence="7">
    <location>
        <begin position="247"/>
        <end position="265"/>
    </location>
</feature>
<gene>
    <name evidence="10" type="ORF">DRI96_06605</name>
    <name evidence="9" type="ORF">ENG47_07490</name>
</gene>
<evidence type="ECO:0000256" key="2">
    <source>
        <dbReference type="ARBA" id="ARBA00022448"/>
    </source>
</evidence>
<keyword evidence="2 7" id="KW-0813">Transport</keyword>
<evidence type="ECO:0000256" key="5">
    <source>
        <dbReference type="ARBA" id="ARBA00022989"/>
    </source>
</evidence>